<dbReference type="KEGG" id="lbc:LACBIDRAFT_303756"/>
<dbReference type="AlphaFoldDB" id="B0DK89"/>
<gene>
    <name evidence="1" type="ORF">LACBIDRAFT_303756</name>
</gene>
<reference evidence="1 2" key="1">
    <citation type="journal article" date="2008" name="Nature">
        <title>The genome of Laccaria bicolor provides insights into mycorrhizal symbiosis.</title>
        <authorList>
            <person name="Martin F."/>
            <person name="Aerts A."/>
            <person name="Ahren D."/>
            <person name="Brun A."/>
            <person name="Danchin E.G.J."/>
            <person name="Duchaussoy F."/>
            <person name="Gibon J."/>
            <person name="Kohler A."/>
            <person name="Lindquist E."/>
            <person name="Pereda V."/>
            <person name="Salamov A."/>
            <person name="Shapiro H.J."/>
            <person name="Wuyts J."/>
            <person name="Blaudez D."/>
            <person name="Buee M."/>
            <person name="Brokstein P."/>
            <person name="Canbaeck B."/>
            <person name="Cohen D."/>
            <person name="Courty P.E."/>
            <person name="Coutinho P.M."/>
            <person name="Delaruelle C."/>
            <person name="Detter J.C."/>
            <person name="Deveau A."/>
            <person name="DiFazio S."/>
            <person name="Duplessis S."/>
            <person name="Fraissinet-Tachet L."/>
            <person name="Lucic E."/>
            <person name="Frey-Klett P."/>
            <person name="Fourrey C."/>
            <person name="Feussner I."/>
            <person name="Gay G."/>
            <person name="Grimwood J."/>
            <person name="Hoegger P.J."/>
            <person name="Jain P."/>
            <person name="Kilaru S."/>
            <person name="Labbe J."/>
            <person name="Lin Y.C."/>
            <person name="Legue V."/>
            <person name="Le Tacon F."/>
            <person name="Marmeisse R."/>
            <person name="Melayah D."/>
            <person name="Montanini B."/>
            <person name="Muratet M."/>
            <person name="Nehls U."/>
            <person name="Niculita-Hirzel H."/>
            <person name="Oudot-Le Secq M.P."/>
            <person name="Peter M."/>
            <person name="Quesneville H."/>
            <person name="Rajashekar B."/>
            <person name="Reich M."/>
            <person name="Rouhier N."/>
            <person name="Schmutz J."/>
            <person name="Yin T."/>
            <person name="Chalot M."/>
            <person name="Henrissat B."/>
            <person name="Kuees U."/>
            <person name="Lucas S."/>
            <person name="Van de Peer Y."/>
            <person name="Podila G.K."/>
            <person name="Polle A."/>
            <person name="Pukkila P.J."/>
            <person name="Richardson P.M."/>
            <person name="Rouze P."/>
            <person name="Sanders I.R."/>
            <person name="Stajich J.E."/>
            <person name="Tunlid A."/>
            <person name="Tuskan G."/>
            <person name="Grigoriev I.V."/>
        </authorList>
    </citation>
    <scope>NUCLEOTIDE SEQUENCE [LARGE SCALE GENOMIC DNA]</scope>
    <source>
        <strain evidence="2">S238N-H82 / ATCC MYA-4686</strain>
    </source>
</reference>
<sequence length="70" mass="7734">MDISDLTTSLTCSRQTMVVEGNTEVKLSWRHGETMSGLVPRILDHRALAAWIGARKDHISPPGLYSNALQ</sequence>
<dbReference type="HOGENOM" id="CLU_2758211_0_0_1"/>
<dbReference type="RefSeq" id="XP_001884289.1">
    <property type="nucleotide sequence ID" value="XM_001884254.1"/>
</dbReference>
<dbReference type="EMBL" id="DS547115">
    <property type="protein sequence ID" value="EDR04899.1"/>
    <property type="molecule type" value="Genomic_DNA"/>
</dbReference>
<accession>B0DK89</accession>
<proteinExistence type="predicted"/>
<name>B0DK89_LACBS</name>
<dbReference type="InParanoid" id="B0DK89"/>
<dbReference type="GeneID" id="6080020"/>
<protein>
    <submittedName>
        <fullName evidence="1">Predicted protein</fullName>
    </submittedName>
</protein>
<evidence type="ECO:0000313" key="2">
    <source>
        <dbReference type="Proteomes" id="UP000001194"/>
    </source>
</evidence>
<evidence type="ECO:0000313" key="1">
    <source>
        <dbReference type="EMBL" id="EDR04899.1"/>
    </source>
</evidence>
<organism evidence="2">
    <name type="scientific">Laccaria bicolor (strain S238N-H82 / ATCC MYA-4686)</name>
    <name type="common">Bicoloured deceiver</name>
    <name type="synonym">Laccaria laccata var. bicolor</name>
    <dbReference type="NCBI Taxonomy" id="486041"/>
    <lineage>
        <taxon>Eukaryota</taxon>
        <taxon>Fungi</taxon>
        <taxon>Dikarya</taxon>
        <taxon>Basidiomycota</taxon>
        <taxon>Agaricomycotina</taxon>
        <taxon>Agaricomycetes</taxon>
        <taxon>Agaricomycetidae</taxon>
        <taxon>Agaricales</taxon>
        <taxon>Agaricineae</taxon>
        <taxon>Hydnangiaceae</taxon>
        <taxon>Laccaria</taxon>
    </lineage>
</organism>
<dbReference type="Proteomes" id="UP000001194">
    <property type="component" value="Unassembled WGS sequence"/>
</dbReference>
<keyword evidence="2" id="KW-1185">Reference proteome</keyword>